<proteinExistence type="predicted"/>
<dbReference type="PANTHER" id="PTHR11709">
    <property type="entry name" value="MULTI-COPPER OXIDASE"/>
    <property type="match status" value="1"/>
</dbReference>
<dbReference type="Pfam" id="PF07732">
    <property type="entry name" value="Cu-oxidase_3"/>
    <property type="match status" value="1"/>
</dbReference>
<dbReference type="PANTHER" id="PTHR11709:SF2">
    <property type="entry name" value="MULTICOPPER OXIDASE LPR1"/>
    <property type="match status" value="1"/>
</dbReference>
<dbReference type="GO" id="GO:0030288">
    <property type="term" value="C:outer membrane-bounded periplasmic space"/>
    <property type="evidence" value="ECO:0007669"/>
    <property type="project" value="TreeGrafter"/>
</dbReference>
<sequence length="153" mass="17171">MPNQLIPTLGINQSFLGVTLRGNRGDRVHIKVKNSLDKTTMLHWHGMKLPAKADGGPHQPIQLSGTWLSEFNIIQDAATLWYHSHQIHQTGRQVCQGLAGMFIIDDESAKNLSPPMEYGGDDFPVIIQNKDFKKNGVFAYIRSMPDRMMSKKG</sequence>
<name>A0A6N0HN43_9GAMM</name>
<dbReference type="KEGG" id="reo:HUE58_00510"/>
<dbReference type="Gene3D" id="2.60.40.420">
    <property type="entry name" value="Cupredoxins - blue copper proteins"/>
    <property type="match status" value="1"/>
</dbReference>
<organism evidence="2 3">
    <name type="scientific">Candidatus Ruthia endofausta</name>
    <dbReference type="NCBI Taxonomy" id="2738852"/>
    <lineage>
        <taxon>Bacteria</taxon>
        <taxon>Pseudomonadati</taxon>
        <taxon>Pseudomonadota</taxon>
        <taxon>Gammaproteobacteria</taxon>
        <taxon>Candidatus Pseudothioglobaceae</taxon>
        <taxon>Candidatus Ruthturnera</taxon>
    </lineage>
</organism>
<dbReference type="RefSeq" id="WP_174605151.1">
    <property type="nucleotide sequence ID" value="NZ_CP054490.1"/>
</dbReference>
<protein>
    <submittedName>
        <fullName evidence="2">Multicopper oxidase domain-containing protein</fullName>
    </submittedName>
</protein>
<dbReference type="GO" id="GO:0005507">
    <property type="term" value="F:copper ion binding"/>
    <property type="evidence" value="ECO:0007669"/>
    <property type="project" value="InterPro"/>
</dbReference>
<dbReference type="InterPro" id="IPR008972">
    <property type="entry name" value="Cupredoxin"/>
</dbReference>
<evidence type="ECO:0000259" key="1">
    <source>
        <dbReference type="Pfam" id="PF07732"/>
    </source>
</evidence>
<evidence type="ECO:0000313" key="3">
    <source>
        <dbReference type="Proteomes" id="UP000509429"/>
    </source>
</evidence>
<feature type="domain" description="Plastocyanin-like" evidence="1">
    <location>
        <begin position="8"/>
        <end position="108"/>
    </location>
</feature>
<dbReference type="InterPro" id="IPR045087">
    <property type="entry name" value="Cu-oxidase_fam"/>
</dbReference>
<dbReference type="Proteomes" id="UP000509429">
    <property type="component" value="Chromosome"/>
</dbReference>
<dbReference type="InterPro" id="IPR011707">
    <property type="entry name" value="Cu-oxidase-like_N"/>
</dbReference>
<dbReference type="AlphaFoldDB" id="A0A6N0HN43"/>
<dbReference type="SUPFAM" id="SSF49503">
    <property type="entry name" value="Cupredoxins"/>
    <property type="match status" value="1"/>
</dbReference>
<gene>
    <name evidence="2" type="ORF">HUE58_00510</name>
</gene>
<accession>A0A6N0HN43</accession>
<dbReference type="GO" id="GO:0016491">
    <property type="term" value="F:oxidoreductase activity"/>
    <property type="evidence" value="ECO:0007669"/>
    <property type="project" value="TreeGrafter"/>
</dbReference>
<reference evidence="2 3" key="1">
    <citation type="submission" date="2020-05" db="EMBL/GenBank/DDBJ databases">
        <title>Horizontal transmission and recombination maintain forever young bacterial symbiont genomes.</title>
        <authorList>
            <person name="Russell S.L."/>
            <person name="Pepper-Tunick E."/>
            <person name="Svedberg J."/>
            <person name="Byrne A."/>
            <person name="Ruelas Castillo J."/>
            <person name="Vollmers C."/>
            <person name="Beinart R.A."/>
            <person name="Corbett-Detig R."/>
        </authorList>
    </citation>
    <scope>NUCLEOTIDE SEQUENCE [LARGE SCALE GENOMIC DNA]</scope>
    <source>
        <strain evidence="2">JDF_Ridge</strain>
    </source>
</reference>
<evidence type="ECO:0000313" key="2">
    <source>
        <dbReference type="EMBL" id="QKQ23711.1"/>
    </source>
</evidence>
<dbReference type="EMBL" id="CP054490">
    <property type="protein sequence ID" value="QKQ23711.1"/>
    <property type="molecule type" value="Genomic_DNA"/>
</dbReference>
<keyword evidence="3" id="KW-1185">Reference proteome</keyword>